<proteinExistence type="predicted"/>
<dbReference type="InParanoid" id="A0A1W0W299"/>
<feature type="region of interest" description="Disordered" evidence="1">
    <location>
        <begin position="1"/>
        <end position="20"/>
    </location>
</feature>
<evidence type="ECO:0000256" key="1">
    <source>
        <dbReference type="SAM" id="MobiDB-lite"/>
    </source>
</evidence>
<dbReference type="Proteomes" id="UP000000768">
    <property type="component" value="Chromosome 2"/>
</dbReference>
<dbReference type="EMBL" id="CM000761">
    <property type="protein sequence ID" value="OQU88518.1"/>
    <property type="molecule type" value="Genomic_DNA"/>
</dbReference>
<keyword evidence="3" id="KW-1185">Reference proteome</keyword>
<reference evidence="2 3" key="1">
    <citation type="journal article" date="2009" name="Nature">
        <title>The Sorghum bicolor genome and the diversification of grasses.</title>
        <authorList>
            <person name="Paterson A.H."/>
            <person name="Bowers J.E."/>
            <person name="Bruggmann R."/>
            <person name="Dubchak I."/>
            <person name="Grimwood J."/>
            <person name="Gundlach H."/>
            <person name="Haberer G."/>
            <person name="Hellsten U."/>
            <person name="Mitros T."/>
            <person name="Poliakov A."/>
            <person name="Schmutz J."/>
            <person name="Spannagl M."/>
            <person name="Tang H."/>
            <person name="Wang X."/>
            <person name="Wicker T."/>
            <person name="Bharti A.K."/>
            <person name="Chapman J."/>
            <person name="Feltus F.A."/>
            <person name="Gowik U."/>
            <person name="Grigoriev I.V."/>
            <person name="Lyons E."/>
            <person name="Maher C.A."/>
            <person name="Martis M."/>
            <person name="Narechania A."/>
            <person name="Otillar R.P."/>
            <person name="Penning B.W."/>
            <person name="Salamov A.A."/>
            <person name="Wang Y."/>
            <person name="Zhang L."/>
            <person name="Carpita N.C."/>
            <person name="Freeling M."/>
            <person name="Gingle A.R."/>
            <person name="Hash C.T."/>
            <person name="Keller B."/>
            <person name="Klein P."/>
            <person name="Kresovich S."/>
            <person name="McCann M.C."/>
            <person name="Ming R."/>
            <person name="Peterson D.G."/>
            <person name="Mehboob-ur-Rahman"/>
            <person name="Ware D."/>
            <person name="Westhoff P."/>
            <person name="Mayer K.F."/>
            <person name="Messing J."/>
            <person name="Rokhsar D.S."/>
        </authorList>
    </citation>
    <scope>NUCLEOTIDE SEQUENCE [LARGE SCALE GENOMIC DNA]</scope>
    <source>
        <strain evidence="3">cv. BTx623</strain>
    </source>
</reference>
<gene>
    <name evidence="2" type="ORF">SORBI_3002G049750</name>
</gene>
<dbReference type="AlphaFoldDB" id="A0A1W0W299"/>
<accession>A0A1W0W299</accession>
<evidence type="ECO:0000313" key="3">
    <source>
        <dbReference type="Proteomes" id="UP000000768"/>
    </source>
</evidence>
<feature type="compositionally biased region" description="Polar residues" evidence="1">
    <location>
        <begin position="1"/>
        <end position="12"/>
    </location>
</feature>
<evidence type="ECO:0000313" key="2">
    <source>
        <dbReference type="EMBL" id="OQU88518.1"/>
    </source>
</evidence>
<reference evidence="3" key="2">
    <citation type="journal article" date="2018" name="Plant J.">
        <title>The Sorghum bicolor reference genome: improved assembly, gene annotations, a transcriptome atlas, and signatures of genome organization.</title>
        <authorList>
            <person name="McCormick R.F."/>
            <person name="Truong S.K."/>
            <person name="Sreedasyam A."/>
            <person name="Jenkins J."/>
            <person name="Shu S."/>
            <person name="Sims D."/>
            <person name="Kennedy M."/>
            <person name="Amirebrahimi M."/>
            <person name="Weers B.D."/>
            <person name="McKinley B."/>
            <person name="Mattison A."/>
            <person name="Morishige D.T."/>
            <person name="Grimwood J."/>
            <person name="Schmutz J."/>
            <person name="Mullet J.E."/>
        </authorList>
    </citation>
    <scope>NUCLEOTIDE SEQUENCE [LARGE SCALE GENOMIC DNA]</scope>
    <source>
        <strain evidence="3">cv. BTx623</strain>
    </source>
</reference>
<sequence>MDPCQGSLSGRDSTGAGHDNKLRQGAAAVSSYCLFPEETARGNGGLQLHEIFSVDRQQPKLELRWIHMGLQARLDIVGEEFIIHLSPHALNYSDLKLLYCLRCLD</sequence>
<protein>
    <submittedName>
        <fullName evidence="2">Uncharacterized protein</fullName>
    </submittedName>
</protein>
<name>A0A1W0W299_SORBI</name>
<dbReference type="Gramene" id="OQU88518">
    <property type="protein sequence ID" value="OQU88518"/>
    <property type="gene ID" value="SORBI_3002G049750"/>
</dbReference>
<organism evidence="2 3">
    <name type="scientific">Sorghum bicolor</name>
    <name type="common">Sorghum</name>
    <name type="synonym">Sorghum vulgare</name>
    <dbReference type="NCBI Taxonomy" id="4558"/>
    <lineage>
        <taxon>Eukaryota</taxon>
        <taxon>Viridiplantae</taxon>
        <taxon>Streptophyta</taxon>
        <taxon>Embryophyta</taxon>
        <taxon>Tracheophyta</taxon>
        <taxon>Spermatophyta</taxon>
        <taxon>Magnoliopsida</taxon>
        <taxon>Liliopsida</taxon>
        <taxon>Poales</taxon>
        <taxon>Poaceae</taxon>
        <taxon>PACMAD clade</taxon>
        <taxon>Panicoideae</taxon>
        <taxon>Andropogonodae</taxon>
        <taxon>Andropogoneae</taxon>
        <taxon>Sorghinae</taxon>
        <taxon>Sorghum</taxon>
    </lineage>
</organism>